<evidence type="ECO:0000313" key="2">
    <source>
        <dbReference type="EMBL" id="PRC94819.1"/>
    </source>
</evidence>
<feature type="domain" description="Alginate lyase 2" evidence="1">
    <location>
        <begin position="77"/>
        <end position="278"/>
    </location>
</feature>
<dbReference type="Pfam" id="PF08787">
    <property type="entry name" value="Alginate_lyase2"/>
    <property type="match status" value="1"/>
</dbReference>
<reference evidence="2 3" key="1">
    <citation type="submission" date="2018-02" db="EMBL/GenBank/DDBJ databases">
        <title>Solimicrobium silvestre gen. nov., sp. nov., isolated from alpine forest soil.</title>
        <authorList>
            <person name="Margesin R."/>
            <person name="Albuquerque L."/>
            <person name="Zhang D.-C."/>
            <person name="Froufe H.J.C."/>
            <person name="Severino R."/>
            <person name="Roxo I."/>
            <person name="Egas C."/>
            <person name="Da Costa M.S."/>
        </authorList>
    </citation>
    <scope>NUCLEOTIDE SEQUENCE [LARGE SCALE GENOMIC DNA]</scope>
    <source>
        <strain evidence="2 3">S20-91</strain>
    </source>
</reference>
<sequence length="279" mass="30349">MRRLGFVQVHRMRDSRCGYTNKSLVAQPNSNKLMKINTLATSALTVLLAITSINALAAENKSSNTGVDVAKAPGENFDLSGYKLQLPVANGHSVVEVAPAMLRDYESNYFYTDKSSGAMVFSCPSNGATTRGSHYPRTELRSLSEWNFTDSHSLTATLAVTQQPDNRDLIVGQIHGDGKGSEALKLRWHNGDIVAGVKTSLNTTEIRSTIAKGIALGEQFTYSIVQQDHAVTVTVNGASQSFTYDASWDNETVYFKAGNYLQDNSTSGANGVVFFYKLN</sequence>
<dbReference type="GO" id="GO:0016829">
    <property type="term" value="F:lyase activity"/>
    <property type="evidence" value="ECO:0007669"/>
    <property type="project" value="UniProtKB-KW"/>
</dbReference>
<accession>A0A2S9H4B3</accession>
<dbReference type="SMR" id="A0A2S9H4B3"/>
<dbReference type="InterPro" id="IPR014895">
    <property type="entry name" value="Alginate_lyase_2"/>
</dbReference>
<evidence type="ECO:0000259" key="1">
    <source>
        <dbReference type="Pfam" id="PF08787"/>
    </source>
</evidence>
<evidence type="ECO:0000313" key="3">
    <source>
        <dbReference type="Proteomes" id="UP000237839"/>
    </source>
</evidence>
<keyword evidence="2" id="KW-0456">Lyase</keyword>
<dbReference type="Proteomes" id="UP000237839">
    <property type="component" value="Unassembled WGS sequence"/>
</dbReference>
<organism evidence="2 3">
    <name type="scientific">Solimicrobium silvestre</name>
    <dbReference type="NCBI Taxonomy" id="2099400"/>
    <lineage>
        <taxon>Bacteria</taxon>
        <taxon>Pseudomonadati</taxon>
        <taxon>Pseudomonadota</taxon>
        <taxon>Betaproteobacteria</taxon>
        <taxon>Burkholderiales</taxon>
        <taxon>Oxalobacteraceae</taxon>
        <taxon>Solimicrobium</taxon>
    </lineage>
</organism>
<dbReference type="Gene3D" id="2.60.120.200">
    <property type="match status" value="1"/>
</dbReference>
<dbReference type="AlphaFoldDB" id="A0A2S9H4B3"/>
<name>A0A2S9H4B3_9BURK</name>
<comment type="caution">
    <text evidence="2">The sequence shown here is derived from an EMBL/GenBank/DDBJ whole genome shotgun (WGS) entry which is preliminary data.</text>
</comment>
<proteinExistence type="predicted"/>
<gene>
    <name evidence="2" type="ORF">S2091_0014</name>
</gene>
<keyword evidence="3" id="KW-1185">Reference proteome</keyword>
<dbReference type="InterPro" id="IPR013320">
    <property type="entry name" value="ConA-like_dom_sf"/>
</dbReference>
<dbReference type="SUPFAM" id="SSF49899">
    <property type="entry name" value="Concanavalin A-like lectins/glucanases"/>
    <property type="match status" value="1"/>
</dbReference>
<protein>
    <submittedName>
        <fullName evidence="2">Alginate lyase</fullName>
    </submittedName>
</protein>
<dbReference type="EMBL" id="PUGF01000001">
    <property type="protein sequence ID" value="PRC94819.1"/>
    <property type="molecule type" value="Genomic_DNA"/>
</dbReference>